<dbReference type="Proteomes" id="UP000249577">
    <property type="component" value="Unassembled WGS sequence"/>
</dbReference>
<feature type="coiled-coil region" evidence="1">
    <location>
        <begin position="155"/>
        <end position="182"/>
    </location>
</feature>
<dbReference type="AlphaFoldDB" id="A0A2W5KW42"/>
<name>A0A2W5KW42_ANCNO</name>
<evidence type="ECO:0000313" key="4">
    <source>
        <dbReference type="Proteomes" id="UP000249577"/>
    </source>
</evidence>
<keyword evidence="2" id="KW-1133">Transmembrane helix</keyword>
<sequence>MTETTMPNGRSPTTSESVELVSQRVSQLSDQVSTLARSFDGFAAKVDHRLTSTDDRIATQVSTLRSEMADAQVQAAKSRIPQWQVIASVLASCGGMGVLIVGALWTAGISPIKEAIEKQTTTVDRLVERVSADKDRARDLFVTRDDMEYRLTVSGKRRDEQYLELKEKVAELEKRAREDAAKIVPRGEHERVWQSEAAADLALQRQIDDIKQAQGSTYGVRDVIQRLEKQVEDLRDQARRAGS</sequence>
<evidence type="ECO:0000256" key="1">
    <source>
        <dbReference type="SAM" id="Coils"/>
    </source>
</evidence>
<comment type="caution">
    <text evidence="3">The sequence shown here is derived from an EMBL/GenBank/DDBJ whole genome shotgun (WGS) entry which is preliminary data.</text>
</comment>
<evidence type="ECO:0000313" key="3">
    <source>
        <dbReference type="EMBL" id="PZQ18965.1"/>
    </source>
</evidence>
<organism evidence="3 4">
    <name type="scientific">Ancylobacter novellus</name>
    <name type="common">Thiobacillus novellus</name>
    <dbReference type="NCBI Taxonomy" id="921"/>
    <lineage>
        <taxon>Bacteria</taxon>
        <taxon>Pseudomonadati</taxon>
        <taxon>Pseudomonadota</taxon>
        <taxon>Alphaproteobacteria</taxon>
        <taxon>Hyphomicrobiales</taxon>
        <taxon>Xanthobacteraceae</taxon>
        <taxon>Ancylobacter</taxon>
    </lineage>
</organism>
<proteinExistence type="predicted"/>
<gene>
    <name evidence="3" type="ORF">DI565_00745</name>
</gene>
<keyword evidence="2" id="KW-0472">Membrane</keyword>
<keyword evidence="1" id="KW-0175">Coiled coil</keyword>
<feature type="transmembrane region" description="Helical" evidence="2">
    <location>
        <begin position="85"/>
        <end position="105"/>
    </location>
</feature>
<evidence type="ECO:0000256" key="2">
    <source>
        <dbReference type="SAM" id="Phobius"/>
    </source>
</evidence>
<dbReference type="EMBL" id="QFPN01000001">
    <property type="protein sequence ID" value="PZQ18965.1"/>
    <property type="molecule type" value="Genomic_DNA"/>
</dbReference>
<reference evidence="3 4" key="1">
    <citation type="submission" date="2017-08" db="EMBL/GenBank/DDBJ databases">
        <title>Infants hospitalized years apart are colonized by the same room-sourced microbial strains.</title>
        <authorList>
            <person name="Brooks B."/>
            <person name="Olm M.R."/>
            <person name="Firek B.A."/>
            <person name="Baker R."/>
            <person name="Thomas B.C."/>
            <person name="Morowitz M.J."/>
            <person name="Banfield J.F."/>
        </authorList>
    </citation>
    <scope>NUCLEOTIDE SEQUENCE [LARGE SCALE GENOMIC DNA]</scope>
    <source>
        <strain evidence="3">S2_005_003_R2_43</strain>
    </source>
</reference>
<accession>A0A2W5KW42</accession>
<protein>
    <submittedName>
        <fullName evidence="3">Uncharacterized protein</fullName>
    </submittedName>
</protein>
<keyword evidence="2" id="KW-0812">Transmembrane</keyword>